<comment type="caution">
    <text evidence="2">The sequence shown here is derived from an EMBL/GenBank/DDBJ whole genome shotgun (WGS) entry which is preliminary data.</text>
</comment>
<protein>
    <submittedName>
        <fullName evidence="2">Uncharacterized protein</fullName>
    </submittedName>
</protein>
<dbReference type="AlphaFoldDB" id="A0AAE0Z8C8"/>
<dbReference type="Proteomes" id="UP001283361">
    <property type="component" value="Unassembled WGS sequence"/>
</dbReference>
<gene>
    <name evidence="2" type="ORF">RRG08_008065</name>
</gene>
<organism evidence="2 3">
    <name type="scientific">Elysia crispata</name>
    <name type="common">lettuce slug</name>
    <dbReference type="NCBI Taxonomy" id="231223"/>
    <lineage>
        <taxon>Eukaryota</taxon>
        <taxon>Metazoa</taxon>
        <taxon>Spiralia</taxon>
        <taxon>Lophotrochozoa</taxon>
        <taxon>Mollusca</taxon>
        <taxon>Gastropoda</taxon>
        <taxon>Heterobranchia</taxon>
        <taxon>Euthyneura</taxon>
        <taxon>Panpulmonata</taxon>
        <taxon>Sacoglossa</taxon>
        <taxon>Placobranchoidea</taxon>
        <taxon>Plakobranchidae</taxon>
        <taxon>Elysia</taxon>
    </lineage>
</organism>
<evidence type="ECO:0000313" key="3">
    <source>
        <dbReference type="Proteomes" id="UP001283361"/>
    </source>
</evidence>
<feature type="region of interest" description="Disordered" evidence="1">
    <location>
        <begin position="19"/>
        <end position="48"/>
    </location>
</feature>
<dbReference type="EMBL" id="JAWDGP010004416">
    <property type="protein sequence ID" value="KAK3764647.1"/>
    <property type="molecule type" value="Genomic_DNA"/>
</dbReference>
<reference evidence="2" key="1">
    <citation type="journal article" date="2023" name="G3 (Bethesda)">
        <title>A reference genome for the long-term kleptoplast-retaining sea slug Elysia crispata morphotype clarki.</title>
        <authorList>
            <person name="Eastman K.E."/>
            <person name="Pendleton A.L."/>
            <person name="Shaikh M.A."/>
            <person name="Suttiyut T."/>
            <person name="Ogas R."/>
            <person name="Tomko P."/>
            <person name="Gavelis G."/>
            <person name="Widhalm J.R."/>
            <person name="Wisecaver J.H."/>
        </authorList>
    </citation>
    <scope>NUCLEOTIDE SEQUENCE</scope>
    <source>
        <strain evidence="2">ECLA1</strain>
    </source>
</reference>
<keyword evidence="3" id="KW-1185">Reference proteome</keyword>
<sequence length="77" mass="8527">MYQSSRCILSIHKKALDIEEKSNPAEPGLDKTGSFGQEPGGKSQSYPIRYDGLRIGTEIKVTNLHRGLTRYTQNTGS</sequence>
<accession>A0AAE0Z8C8</accession>
<evidence type="ECO:0000313" key="2">
    <source>
        <dbReference type="EMBL" id="KAK3764647.1"/>
    </source>
</evidence>
<name>A0AAE0Z8C8_9GAST</name>
<evidence type="ECO:0000256" key="1">
    <source>
        <dbReference type="SAM" id="MobiDB-lite"/>
    </source>
</evidence>
<proteinExistence type="predicted"/>